<keyword evidence="8" id="KW-0406">Ion transport</keyword>
<feature type="transmembrane region" description="Helical" evidence="11">
    <location>
        <begin position="60"/>
        <end position="78"/>
    </location>
</feature>
<feature type="transmembrane region" description="Helical" evidence="11">
    <location>
        <begin position="135"/>
        <end position="155"/>
    </location>
</feature>
<evidence type="ECO:0000256" key="2">
    <source>
        <dbReference type="ARBA" id="ARBA00022448"/>
    </source>
</evidence>
<comment type="subcellular location">
    <subcellularLocation>
        <location evidence="1">Membrane</location>
        <topology evidence="1">Multi-pass membrane protein</topology>
    </subcellularLocation>
</comment>
<evidence type="ECO:0000256" key="11">
    <source>
        <dbReference type="SAM" id="Phobius"/>
    </source>
</evidence>
<keyword evidence="9 11" id="KW-0472">Membrane</keyword>
<dbReference type="InterPro" id="IPR005821">
    <property type="entry name" value="Ion_trans_dom"/>
</dbReference>
<gene>
    <name evidence="13" type="ORF">JOE21_001661</name>
</gene>
<keyword evidence="14" id="KW-1185">Reference proteome</keyword>
<dbReference type="Gene3D" id="1.10.287.70">
    <property type="match status" value="1"/>
</dbReference>
<keyword evidence="10 13" id="KW-0407">Ion channel</keyword>
<evidence type="ECO:0000313" key="13">
    <source>
        <dbReference type="EMBL" id="MDR6225663.1"/>
    </source>
</evidence>
<keyword evidence="2" id="KW-0813">Transport</keyword>
<proteinExistence type="predicted"/>
<evidence type="ECO:0000256" key="4">
    <source>
        <dbReference type="ARBA" id="ARBA00022692"/>
    </source>
</evidence>
<protein>
    <submittedName>
        <fullName evidence="13">Voltage-gated potassium channel</fullName>
    </submittedName>
</protein>
<keyword evidence="5" id="KW-0631">Potassium channel</keyword>
<dbReference type="InterPro" id="IPR028325">
    <property type="entry name" value="VG_K_chnl"/>
</dbReference>
<keyword evidence="6" id="KW-0630">Potassium</keyword>
<evidence type="ECO:0000256" key="7">
    <source>
        <dbReference type="ARBA" id="ARBA00022989"/>
    </source>
</evidence>
<dbReference type="SUPFAM" id="SSF81324">
    <property type="entry name" value="Voltage-gated potassium channels"/>
    <property type="match status" value="1"/>
</dbReference>
<evidence type="ECO:0000256" key="6">
    <source>
        <dbReference type="ARBA" id="ARBA00022958"/>
    </source>
</evidence>
<dbReference type="Proteomes" id="UP001185012">
    <property type="component" value="Unassembled WGS sequence"/>
</dbReference>
<evidence type="ECO:0000256" key="5">
    <source>
        <dbReference type="ARBA" id="ARBA00022826"/>
    </source>
</evidence>
<keyword evidence="4 11" id="KW-0812">Transmembrane</keyword>
<accession>A0ABU1IMN4</accession>
<organism evidence="13 14">
    <name type="scientific">Desmospora profundinema</name>
    <dbReference type="NCBI Taxonomy" id="1571184"/>
    <lineage>
        <taxon>Bacteria</taxon>
        <taxon>Bacillati</taxon>
        <taxon>Bacillota</taxon>
        <taxon>Bacilli</taxon>
        <taxon>Bacillales</taxon>
        <taxon>Thermoactinomycetaceae</taxon>
        <taxon>Desmospora</taxon>
    </lineage>
</organism>
<evidence type="ECO:0000256" key="8">
    <source>
        <dbReference type="ARBA" id="ARBA00023065"/>
    </source>
</evidence>
<dbReference type="PANTHER" id="PTHR11537">
    <property type="entry name" value="VOLTAGE-GATED POTASSIUM CHANNEL"/>
    <property type="match status" value="1"/>
</dbReference>
<evidence type="ECO:0000256" key="10">
    <source>
        <dbReference type="ARBA" id="ARBA00023303"/>
    </source>
</evidence>
<feature type="domain" description="Ion transport" evidence="12">
    <location>
        <begin position="23"/>
        <end position="224"/>
    </location>
</feature>
<reference evidence="13 14" key="1">
    <citation type="submission" date="2023-07" db="EMBL/GenBank/DDBJ databases">
        <title>Genomic Encyclopedia of Type Strains, Phase IV (KMG-IV): sequencing the most valuable type-strain genomes for metagenomic binning, comparative biology and taxonomic classification.</title>
        <authorList>
            <person name="Goeker M."/>
        </authorList>
    </citation>
    <scope>NUCLEOTIDE SEQUENCE [LARGE SCALE GENOMIC DNA]</scope>
    <source>
        <strain evidence="13 14">DSM 45903</strain>
    </source>
</reference>
<name>A0ABU1IMN4_9BACL</name>
<evidence type="ECO:0000259" key="12">
    <source>
        <dbReference type="Pfam" id="PF00520"/>
    </source>
</evidence>
<dbReference type="GO" id="GO:0034220">
    <property type="term" value="P:monoatomic ion transmembrane transport"/>
    <property type="evidence" value="ECO:0007669"/>
    <property type="project" value="UniProtKB-KW"/>
</dbReference>
<feature type="transmembrane region" description="Helical" evidence="11">
    <location>
        <begin position="167"/>
        <end position="188"/>
    </location>
</feature>
<evidence type="ECO:0000313" key="14">
    <source>
        <dbReference type="Proteomes" id="UP001185012"/>
    </source>
</evidence>
<sequence>MKIMRVKRFPSLLSPSNQMRVMLYELFIVMATFTYAILLISDWFDVQHEKTWFNPERMLWIDRMFLIWFAVDFIIRLIRTSNRGLFVKHNWFDILAMIPFDSSFRIFRLLRVVRLIRLIRMSSFMWGFFRSVQIRVSLLVAVVIILWGASGFYLLEGALNEGIHSYLDAVWWAIVTTTTVGYGDIFPVTFGGRMIAIVLMMTGIGLIGSVTASVASHFIQVYQRKPEQEKGTNPRNQVTEAIRKQAHGHLDRLEHLSDEEYQSFLRLLNQLRQERG</sequence>
<dbReference type="RefSeq" id="WP_309864638.1">
    <property type="nucleotide sequence ID" value="NZ_JAVDQG010000003.1"/>
</dbReference>
<dbReference type="EMBL" id="JAVDQG010000003">
    <property type="protein sequence ID" value="MDR6225663.1"/>
    <property type="molecule type" value="Genomic_DNA"/>
</dbReference>
<evidence type="ECO:0000256" key="9">
    <source>
        <dbReference type="ARBA" id="ARBA00023136"/>
    </source>
</evidence>
<evidence type="ECO:0000256" key="3">
    <source>
        <dbReference type="ARBA" id="ARBA00022538"/>
    </source>
</evidence>
<feature type="transmembrane region" description="Helical" evidence="11">
    <location>
        <begin position="194"/>
        <end position="215"/>
    </location>
</feature>
<dbReference type="PANTHER" id="PTHR11537:SF254">
    <property type="entry name" value="POTASSIUM VOLTAGE-GATED CHANNEL PROTEIN SHAB"/>
    <property type="match status" value="1"/>
</dbReference>
<keyword evidence="3" id="KW-0633">Potassium transport</keyword>
<dbReference type="Pfam" id="PF00520">
    <property type="entry name" value="Ion_trans"/>
    <property type="match status" value="1"/>
</dbReference>
<feature type="transmembrane region" description="Helical" evidence="11">
    <location>
        <begin position="21"/>
        <end position="40"/>
    </location>
</feature>
<evidence type="ECO:0000256" key="1">
    <source>
        <dbReference type="ARBA" id="ARBA00004141"/>
    </source>
</evidence>
<comment type="caution">
    <text evidence="13">The sequence shown here is derived from an EMBL/GenBank/DDBJ whole genome shotgun (WGS) entry which is preliminary data.</text>
</comment>
<keyword evidence="7 11" id="KW-1133">Transmembrane helix</keyword>